<organism evidence="3 4">
    <name type="scientific">Niallia alba</name>
    <dbReference type="NCBI Taxonomy" id="2729105"/>
    <lineage>
        <taxon>Bacteria</taxon>
        <taxon>Bacillati</taxon>
        <taxon>Bacillota</taxon>
        <taxon>Bacilli</taxon>
        <taxon>Bacillales</taxon>
        <taxon>Bacillaceae</taxon>
        <taxon>Niallia</taxon>
    </lineage>
</organism>
<feature type="transmembrane region" description="Helical" evidence="1">
    <location>
        <begin position="69"/>
        <end position="88"/>
    </location>
</feature>
<dbReference type="EMBL" id="JABBPK010000001">
    <property type="protein sequence ID" value="NMO76041.1"/>
    <property type="molecule type" value="Genomic_DNA"/>
</dbReference>
<dbReference type="RefSeq" id="WP_169187787.1">
    <property type="nucleotide sequence ID" value="NZ_JABBPK010000001.1"/>
</dbReference>
<feature type="domain" description="LiaI-LiaF-like transmembrane region" evidence="2">
    <location>
        <begin position="11"/>
        <end position="52"/>
    </location>
</feature>
<evidence type="ECO:0000259" key="2">
    <source>
        <dbReference type="Pfam" id="PF18917"/>
    </source>
</evidence>
<evidence type="ECO:0000256" key="1">
    <source>
        <dbReference type="SAM" id="Phobius"/>
    </source>
</evidence>
<evidence type="ECO:0000313" key="4">
    <source>
        <dbReference type="Proteomes" id="UP000588491"/>
    </source>
</evidence>
<keyword evidence="1" id="KW-1133">Transmembrane helix</keyword>
<keyword evidence="4" id="KW-1185">Reference proteome</keyword>
<feature type="transmembrane region" description="Helical" evidence="1">
    <location>
        <begin position="38"/>
        <end position="57"/>
    </location>
</feature>
<proteinExistence type="predicted"/>
<sequence length="305" mass="34614">MRQWRVGTFSMGLSLLFLGVFLLLTQFFHWKIVSVLKVWWPVILVVLGIEILLYLFSSKQEKPYLSFDLFSIIVVGIIGTAGISMVFLQSSGIMDILEQGLKREEITRDLPEFNYAMKADIKRIVIESENQQSPITIEGTNDDVLSLFGTFRTVQSKDVVVSKPEDYLHVSQKGDTLFIRLKQLPYRMSEFYTDYSSIHTTILVPTSKKLDIIDLNNDVTLNPRDLKNNWTVNNVPAIDLILDETNNVKVSVNDTVINNSDRAEWEFSNTENTMEEGKTNAVLQKGKGGSAIHVFNSGTLELTNH</sequence>
<keyword evidence="1" id="KW-0472">Membrane</keyword>
<dbReference type="InterPro" id="IPR043726">
    <property type="entry name" value="LiaI-LiaF-like_TM1"/>
</dbReference>
<dbReference type="AlphaFoldDB" id="A0A7Y0K5A1"/>
<evidence type="ECO:0000313" key="3">
    <source>
        <dbReference type="EMBL" id="NMO76041.1"/>
    </source>
</evidence>
<gene>
    <name evidence="3" type="ORF">HHU08_03275</name>
</gene>
<comment type="caution">
    <text evidence="3">The sequence shown here is derived from an EMBL/GenBank/DDBJ whole genome shotgun (WGS) entry which is preliminary data.</text>
</comment>
<feature type="transmembrane region" description="Helical" evidence="1">
    <location>
        <begin position="12"/>
        <end position="32"/>
    </location>
</feature>
<reference evidence="3 4" key="1">
    <citation type="submission" date="2020-04" db="EMBL/GenBank/DDBJ databases">
        <title>Bacillus sp. UniB3 isolated from commercial digestive syrup.</title>
        <authorList>
            <person name="Thorat V."/>
            <person name="Kirdat K."/>
            <person name="Tiwarekar B."/>
            <person name="Yadav A."/>
        </authorList>
    </citation>
    <scope>NUCLEOTIDE SEQUENCE [LARGE SCALE GENOMIC DNA]</scope>
    <source>
        <strain evidence="3 4">UniB3</strain>
    </source>
</reference>
<accession>A0A7Y0K5A1</accession>
<name>A0A7Y0K5A1_9BACI</name>
<protein>
    <recommendedName>
        <fullName evidence="2">LiaI-LiaF-like transmembrane region domain-containing protein</fullName>
    </recommendedName>
</protein>
<dbReference type="Pfam" id="PF18917">
    <property type="entry name" value="LiaI-LiaF-like_TM1"/>
    <property type="match status" value="1"/>
</dbReference>
<keyword evidence="1" id="KW-0812">Transmembrane</keyword>
<dbReference type="Proteomes" id="UP000588491">
    <property type="component" value="Unassembled WGS sequence"/>
</dbReference>